<evidence type="ECO:0000256" key="2">
    <source>
        <dbReference type="ARBA" id="ARBA00022679"/>
    </source>
</evidence>
<comment type="catalytic activity">
    <reaction evidence="5">
        <text>RNA(n) + a ribonucleoside 5'-triphosphate = RNA(n+1) + diphosphate</text>
        <dbReference type="Rhea" id="RHEA:21248"/>
        <dbReference type="Rhea" id="RHEA-COMP:14527"/>
        <dbReference type="Rhea" id="RHEA-COMP:17342"/>
        <dbReference type="ChEBI" id="CHEBI:33019"/>
        <dbReference type="ChEBI" id="CHEBI:61557"/>
        <dbReference type="ChEBI" id="CHEBI:140395"/>
        <dbReference type="EC" id="2.7.7.6"/>
    </reaction>
</comment>
<dbReference type="Gene3D" id="3.10.20.730">
    <property type="entry name" value="RNAP, epsilon subunit-like"/>
    <property type="match status" value="1"/>
</dbReference>
<dbReference type="EC" id="2.7.7.6" evidence="5"/>
<gene>
    <name evidence="5" type="primary">rpoY</name>
    <name evidence="6" type="ORF">AC625_06930</name>
</gene>
<dbReference type="RefSeq" id="WP_049680621.1">
    <property type="nucleotide sequence ID" value="NZ_LFZW01000001.1"/>
</dbReference>
<keyword evidence="2 5" id="KW-0808">Transferase</keyword>
<organism evidence="6 7">
    <name type="scientific">Peribacillus loiseleuriae</name>
    <dbReference type="NCBI Taxonomy" id="1679170"/>
    <lineage>
        <taxon>Bacteria</taxon>
        <taxon>Bacillati</taxon>
        <taxon>Bacillota</taxon>
        <taxon>Bacilli</taxon>
        <taxon>Bacillales</taxon>
        <taxon>Bacillaceae</taxon>
        <taxon>Peribacillus</taxon>
    </lineage>
</organism>
<comment type="similarity">
    <text evidence="5">Belongs to the RNA polymerase subunit epsilon family.</text>
</comment>
<dbReference type="GO" id="GO:0006351">
    <property type="term" value="P:DNA-templated transcription"/>
    <property type="evidence" value="ECO:0007669"/>
    <property type="project" value="UniProtKB-UniRule"/>
</dbReference>
<evidence type="ECO:0000313" key="6">
    <source>
        <dbReference type="EMBL" id="KMY49289.1"/>
    </source>
</evidence>
<evidence type="ECO:0000256" key="4">
    <source>
        <dbReference type="ARBA" id="ARBA00023163"/>
    </source>
</evidence>
<evidence type="ECO:0000256" key="5">
    <source>
        <dbReference type="HAMAP-Rule" id="MF_01553"/>
    </source>
</evidence>
<dbReference type="GO" id="GO:0000428">
    <property type="term" value="C:DNA-directed RNA polymerase complex"/>
    <property type="evidence" value="ECO:0007669"/>
    <property type="project" value="UniProtKB-KW"/>
</dbReference>
<comment type="function">
    <text evidence="5">A non-essential component of RNA polymerase (RNAP).</text>
</comment>
<reference evidence="7" key="1">
    <citation type="submission" date="2015-07" db="EMBL/GenBank/DDBJ databases">
        <title>Genome sequencing project for genomic taxonomy and phylogenomics of Bacillus-like bacteria.</title>
        <authorList>
            <person name="Liu B."/>
            <person name="Wang J."/>
            <person name="Zhu Y."/>
            <person name="Liu G."/>
            <person name="Chen Q."/>
            <person name="Chen Z."/>
            <person name="Lan J."/>
            <person name="Che J."/>
            <person name="Ge C."/>
            <person name="Shi H."/>
            <person name="Pan Z."/>
            <person name="Liu X."/>
        </authorList>
    </citation>
    <scope>NUCLEOTIDE SEQUENCE [LARGE SCALE GENOMIC DNA]</scope>
    <source>
        <strain evidence="7">FJAT-27997</strain>
    </source>
</reference>
<protein>
    <recommendedName>
        <fullName evidence="5">DNA-directed RNA polymerase subunit epsilon</fullName>
        <shortName evidence="5">RNAP epsilon subunit</shortName>
        <ecNumber evidence="5">2.7.7.6</ecNumber>
    </recommendedName>
    <alternativeName>
        <fullName evidence="5">RNA polymerase epsilon subunit</fullName>
    </alternativeName>
    <alternativeName>
        <fullName evidence="5">Transcriptase subunit epsilon</fullName>
    </alternativeName>
</protein>
<evidence type="ECO:0000256" key="1">
    <source>
        <dbReference type="ARBA" id="ARBA00022478"/>
    </source>
</evidence>
<name>A0A0K9GRG6_9BACI</name>
<dbReference type="InterPro" id="IPR009907">
    <property type="entry name" value="RpoY"/>
</dbReference>
<dbReference type="EMBL" id="LFZW01000001">
    <property type="protein sequence ID" value="KMY49289.1"/>
    <property type="molecule type" value="Genomic_DNA"/>
</dbReference>
<dbReference type="HAMAP" id="MF_01553">
    <property type="entry name" value="RNApol_bact_RpoY"/>
    <property type="match status" value="1"/>
</dbReference>
<dbReference type="STRING" id="1679170.AC625_06930"/>
<comment type="subunit">
    <text evidence="5">RNAP is composed of a core of 2 alpha, a beta and a beta' subunit. The core is associated with a delta subunit, and at least one of epsilon or omega. When a sigma factor is associated with the core the holoenzyme is formed, which can initiate transcription.</text>
</comment>
<evidence type="ECO:0000256" key="3">
    <source>
        <dbReference type="ARBA" id="ARBA00022695"/>
    </source>
</evidence>
<dbReference type="GO" id="GO:0003677">
    <property type="term" value="F:DNA binding"/>
    <property type="evidence" value="ECO:0007669"/>
    <property type="project" value="UniProtKB-UniRule"/>
</dbReference>
<sequence>MVFKVYYQEDPKNVPVREHTQVIYVEGESEREVRDKIKDFPYNIEYVEAVTGAYYEYEKKNKEDFNVLELG</sequence>
<dbReference type="PATRIC" id="fig|1679170.3.peg.1491"/>
<dbReference type="GO" id="GO:0003899">
    <property type="term" value="F:DNA-directed RNA polymerase activity"/>
    <property type="evidence" value="ECO:0007669"/>
    <property type="project" value="UniProtKB-UniRule"/>
</dbReference>
<dbReference type="OrthoDB" id="2147503at2"/>
<proteinExistence type="inferred from homology"/>
<keyword evidence="3 5" id="KW-0548">Nucleotidyltransferase</keyword>
<accession>A0A0K9GRG6</accession>
<keyword evidence="1 5" id="KW-0240">DNA-directed RNA polymerase</keyword>
<comment type="caution">
    <text evidence="6">The sequence shown here is derived from an EMBL/GenBank/DDBJ whole genome shotgun (WGS) entry which is preliminary data.</text>
</comment>
<dbReference type="Proteomes" id="UP000037146">
    <property type="component" value="Unassembled WGS sequence"/>
</dbReference>
<keyword evidence="7" id="KW-1185">Reference proteome</keyword>
<dbReference type="AlphaFoldDB" id="A0A0K9GRG6"/>
<keyword evidence="4 5" id="KW-0804">Transcription</keyword>
<evidence type="ECO:0000313" key="7">
    <source>
        <dbReference type="Proteomes" id="UP000037146"/>
    </source>
</evidence>
<dbReference type="Pfam" id="PF07288">
    <property type="entry name" value="RpoY"/>
    <property type="match status" value="1"/>
</dbReference>